<name>A0A7Y9GF67_9ACTN</name>
<evidence type="ECO:0000313" key="3">
    <source>
        <dbReference type="Proteomes" id="UP000591272"/>
    </source>
</evidence>
<keyword evidence="3" id="KW-1185">Reference proteome</keyword>
<gene>
    <name evidence="2" type="ORF">BJ999_005562</name>
</gene>
<sequence>MNRTVIYGLIAIAIGALAGMIVGGVIESLVHTVQHAWTTVLHGGVPAGLTDSDVMAAIVDGGSSGHLIAGALGGFVGFVGSTIRDAYRAAYRDAVARDDWGRVVVSGLVLAVVIGAGVFSVGDLGLITAIGGFVVGTGVGAVTADI</sequence>
<dbReference type="Proteomes" id="UP000591272">
    <property type="component" value="Unassembled WGS sequence"/>
</dbReference>
<proteinExistence type="predicted"/>
<feature type="transmembrane region" description="Helical" evidence="1">
    <location>
        <begin position="100"/>
        <end position="119"/>
    </location>
</feature>
<organism evidence="2 3">
    <name type="scientific">Actinomadura citrea</name>
    <dbReference type="NCBI Taxonomy" id="46158"/>
    <lineage>
        <taxon>Bacteria</taxon>
        <taxon>Bacillati</taxon>
        <taxon>Actinomycetota</taxon>
        <taxon>Actinomycetes</taxon>
        <taxon>Streptosporangiales</taxon>
        <taxon>Thermomonosporaceae</taxon>
        <taxon>Actinomadura</taxon>
    </lineage>
</organism>
<accession>A0A7Y9GF67</accession>
<keyword evidence="1" id="KW-0812">Transmembrane</keyword>
<evidence type="ECO:0000313" key="2">
    <source>
        <dbReference type="EMBL" id="NYE15266.1"/>
    </source>
</evidence>
<protein>
    <submittedName>
        <fullName evidence="2">Uncharacterized protein</fullName>
    </submittedName>
</protein>
<dbReference type="AlphaFoldDB" id="A0A7Y9GF67"/>
<evidence type="ECO:0000256" key="1">
    <source>
        <dbReference type="SAM" id="Phobius"/>
    </source>
</evidence>
<feature type="transmembrane region" description="Helical" evidence="1">
    <location>
        <begin position="125"/>
        <end position="144"/>
    </location>
</feature>
<feature type="transmembrane region" description="Helical" evidence="1">
    <location>
        <begin position="6"/>
        <end position="26"/>
    </location>
</feature>
<keyword evidence="1" id="KW-1133">Transmembrane helix</keyword>
<keyword evidence="1" id="KW-0472">Membrane</keyword>
<comment type="caution">
    <text evidence="2">The sequence shown here is derived from an EMBL/GenBank/DDBJ whole genome shotgun (WGS) entry which is preliminary data.</text>
</comment>
<dbReference type="EMBL" id="JACCBT010000001">
    <property type="protein sequence ID" value="NYE15266.1"/>
    <property type="molecule type" value="Genomic_DNA"/>
</dbReference>
<reference evidence="2 3" key="1">
    <citation type="submission" date="2020-07" db="EMBL/GenBank/DDBJ databases">
        <title>Sequencing the genomes of 1000 actinobacteria strains.</title>
        <authorList>
            <person name="Klenk H.-P."/>
        </authorList>
    </citation>
    <scope>NUCLEOTIDE SEQUENCE [LARGE SCALE GENOMIC DNA]</scope>
    <source>
        <strain evidence="2 3">DSM 43461</strain>
    </source>
</reference>
<dbReference type="RefSeq" id="WP_179835990.1">
    <property type="nucleotide sequence ID" value="NZ_BMRD01000016.1"/>
</dbReference>